<evidence type="ECO:0000256" key="1">
    <source>
        <dbReference type="ARBA" id="ARBA00004123"/>
    </source>
</evidence>
<dbReference type="CDD" id="cd10017">
    <property type="entry name" value="B3_DNA"/>
    <property type="match status" value="1"/>
</dbReference>
<dbReference type="Proteomes" id="UP000289738">
    <property type="component" value="Chromosome B02"/>
</dbReference>
<dbReference type="Gene3D" id="2.40.330.10">
    <property type="entry name" value="DNA-binding pseudobarrel domain"/>
    <property type="match status" value="3"/>
</dbReference>
<evidence type="ECO:0000256" key="4">
    <source>
        <dbReference type="ARBA" id="ARBA00023163"/>
    </source>
</evidence>
<accession>A0A445ADJ5</accession>
<dbReference type="Pfam" id="PF02362">
    <property type="entry name" value="B3"/>
    <property type="match status" value="1"/>
</dbReference>
<evidence type="ECO:0000256" key="5">
    <source>
        <dbReference type="ARBA" id="ARBA00023242"/>
    </source>
</evidence>
<gene>
    <name evidence="7" type="ORF">Ahy_B02g057993</name>
</gene>
<evidence type="ECO:0000256" key="2">
    <source>
        <dbReference type="ARBA" id="ARBA00023015"/>
    </source>
</evidence>
<keyword evidence="2" id="KW-0805">Transcription regulation</keyword>
<dbReference type="InterPro" id="IPR050655">
    <property type="entry name" value="Plant_B3_domain"/>
</dbReference>
<dbReference type="EMBL" id="SDMP01000012">
    <property type="protein sequence ID" value="RYR24490.1"/>
    <property type="molecule type" value="Genomic_DNA"/>
</dbReference>
<sequence length="378" mass="44063">MPTIADCRFFRFIIPNTENQFVSFQLFLFYYSIPRPRMQAHINIDFLLVQRMPAPFSNAARENMSNPVEISTTNGQSWSIYWIVEEEHPHRIVFTGGWRAFYEHYHLRIDNTMLFSYHQPKFFYVAIHDARYCEINYGRNLRNGSLPAIPAHGNYTVQFFAIIPVNDPDTLMLPLRFSRDYGRSLPRPLTLTTPTGHHHRVAWNMEPNGRIVLHGGWDAVREHYGLKDQWLVLFRYHEAQNTMYVMFFNGHTMEINYLAHAKPGTDSTCISYPTAPKSRHIADGFRSTNPFFVSPIVHRLATRFLPNVPPLPGVYEDSPISITNERGAWTVQYTHYVGRTTRCFGMGWCALATACQLRHGHVCVFERLAPQDYRLHIY</sequence>
<proteinExistence type="predicted"/>
<evidence type="ECO:0000313" key="7">
    <source>
        <dbReference type="EMBL" id="RYR24490.1"/>
    </source>
</evidence>
<comment type="caution">
    <text evidence="7">The sequence shown here is derived from an EMBL/GenBank/DDBJ whole genome shotgun (WGS) entry which is preliminary data.</text>
</comment>
<dbReference type="PROSITE" id="PS50863">
    <property type="entry name" value="B3"/>
    <property type="match status" value="2"/>
</dbReference>
<dbReference type="SMART" id="SM01019">
    <property type="entry name" value="B3"/>
    <property type="match status" value="2"/>
</dbReference>
<feature type="domain" description="TF-B3" evidence="6">
    <location>
        <begin position="52"/>
        <end position="131"/>
    </location>
</feature>
<keyword evidence="8" id="KW-1185">Reference proteome</keyword>
<dbReference type="InterPro" id="IPR015300">
    <property type="entry name" value="DNA-bd_pseudobarrel_sf"/>
</dbReference>
<evidence type="ECO:0000259" key="6">
    <source>
        <dbReference type="PROSITE" id="PS50863"/>
    </source>
</evidence>
<evidence type="ECO:0000256" key="3">
    <source>
        <dbReference type="ARBA" id="ARBA00023125"/>
    </source>
</evidence>
<organism evidence="7 8">
    <name type="scientific">Arachis hypogaea</name>
    <name type="common">Peanut</name>
    <dbReference type="NCBI Taxonomy" id="3818"/>
    <lineage>
        <taxon>Eukaryota</taxon>
        <taxon>Viridiplantae</taxon>
        <taxon>Streptophyta</taxon>
        <taxon>Embryophyta</taxon>
        <taxon>Tracheophyta</taxon>
        <taxon>Spermatophyta</taxon>
        <taxon>Magnoliopsida</taxon>
        <taxon>eudicotyledons</taxon>
        <taxon>Gunneridae</taxon>
        <taxon>Pentapetalae</taxon>
        <taxon>rosids</taxon>
        <taxon>fabids</taxon>
        <taxon>Fabales</taxon>
        <taxon>Fabaceae</taxon>
        <taxon>Papilionoideae</taxon>
        <taxon>50 kb inversion clade</taxon>
        <taxon>dalbergioids sensu lato</taxon>
        <taxon>Dalbergieae</taxon>
        <taxon>Pterocarpus clade</taxon>
        <taxon>Arachis</taxon>
    </lineage>
</organism>
<keyword evidence="3" id="KW-0238">DNA-binding</keyword>
<comment type="subcellular location">
    <subcellularLocation>
        <location evidence="1">Nucleus</location>
    </subcellularLocation>
</comment>
<dbReference type="PANTHER" id="PTHR31920">
    <property type="entry name" value="B3 DOMAIN-CONTAINING"/>
    <property type="match status" value="1"/>
</dbReference>
<evidence type="ECO:0000313" key="8">
    <source>
        <dbReference type="Proteomes" id="UP000289738"/>
    </source>
</evidence>
<feature type="domain" description="TF-B3" evidence="6">
    <location>
        <begin position="156"/>
        <end position="251"/>
    </location>
</feature>
<protein>
    <recommendedName>
        <fullName evidence="6">TF-B3 domain-containing protein</fullName>
    </recommendedName>
</protein>
<dbReference type="AlphaFoldDB" id="A0A445ADJ5"/>
<reference evidence="7 8" key="1">
    <citation type="submission" date="2019-01" db="EMBL/GenBank/DDBJ databases">
        <title>Sequencing of cultivated peanut Arachis hypogaea provides insights into genome evolution and oil improvement.</title>
        <authorList>
            <person name="Chen X."/>
        </authorList>
    </citation>
    <scope>NUCLEOTIDE SEQUENCE [LARGE SCALE GENOMIC DNA]</scope>
    <source>
        <strain evidence="8">cv. Fuhuasheng</strain>
        <tissue evidence="7">Leaves</tissue>
    </source>
</reference>
<keyword evidence="5" id="KW-0539">Nucleus</keyword>
<keyword evidence="4" id="KW-0804">Transcription</keyword>
<dbReference type="PANTHER" id="PTHR31920:SF108">
    <property type="entry name" value="B3 DOMAIN-CONTAINING TRANSCRIPTION FACTOR VRN1-LIKE"/>
    <property type="match status" value="1"/>
</dbReference>
<dbReference type="GO" id="GO:0005634">
    <property type="term" value="C:nucleus"/>
    <property type="evidence" value="ECO:0007669"/>
    <property type="project" value="UniProtKB-SubCell"/>
</dbReference>
<name>A0A445ADJ5_ARAHY</name>
<dbReference type="SUPFAM" id="SSF101936">
    <property type="entry name" value="DNA-binding pseudobarrel domain"/>
    <property type="match status" value="3"/>
</dbReference>
<dbReference type="InterPro" id="IPR003340">
    <property type="entry name" value="B3_DNA-bd"/>
</dbReference>
<dbReference type="GO" id="GO:0003677">
    <property type="term" value="F:DNA binding"/>
    <property type="evidence" value="ECO:0007669"/>
    <property type="project" value="UniProtKB-KW"/>
</dbReference>